<dbReference type="EMBL" id="CP017641">
    <property type="protein sequence ID" value="APZ95438.1"/>
    <property type="molecule type" value="Genomic_DNA"/>
</dbReference>
<dbReference type="AlphaFoldDB" id="A0A1P8WN21"/>
<protein>
    <submittedName>
        <fullName evidence="3">Type II secretion system protein G</fullName>
    </submittedName>
</protein>
<dbReference type="Proteomes" id="UP000187735">
    <property type="component" value="Chromosome"/>
</dbReference>
<dbReference type="Gene3D" id="3.30.700.10">
    <property type="entry name" value="Glycoprotein, Type 4 Pilin"/>
    <property type="match status" value="1"/>
</dbReference>
<dbReference type="PANTHER" id="PTHR30093:SF2">
    <property type="entry name" value="TYPE II SECRETION SYSTEM PROTEIN H"/>
    <property type="match status" value="1"/>
</dbReference>
<dbReference type="STRING" id="1891926.Fuma_05096"/>
<dbReference type="PANTHER" id="PTHR30093">
    <property type="entry name" value="GENERAL SECRETION PATHWAY PROTEIN G"/>
    <property type="match status" value="1"/>
</dbReference>
<dbReference type="Pfam" id="PF07963">
    <property type="entry name" value="N_methyl"/>
    <property type="match status" value="1"/>
</dbReference>
<dbReference type="InterPro" id="IPR012902">
    <property type="entry name" value="N_methyl_site"/>
</dbReference>
<keyword evidence="4" id="KW-1185">Reference proteome</keyword>
<evidence type="ECO:0000259" key="2">
    <source>
        <dbReference type="Pfam" id="PF07596"/>
    </source>
</evidence>
<dbReference type="NCBIfam" id="TIGR02532">
    <property type="entry name" value="IV_pilin_GFxxxE"/>
    <property type="match status" value="1"/>
</dbReference>
<dbReference type="SUPFAM" id="SSF54523">
    <property type="entry name" value="Pili subunits"/>
    <property type="match status" value="1"/>
</dbReference>
<dbReference type="InterPro" id="IPR045584">
    <property type="entry name" value="Pilin-like"/>
</dbReference>
<gene>
    <name evidence="3" type="ORF">Fuma_05096</name>
</gene>
<dbReference type="InterPro" id="IPR027558">
    <property type="entry name" value="Pre_pil_HX9DG_C"/>
</dbReference>
<dbReference type="InterPro" id="IPR011453">
    <property type="entry name" value="DUF1559"/>
</dbReference>
<accession>A0A1P8WN21</accession>
<evidence type="ECO:0000256" key="1">
    <source>
        <dbReference type="SAM" id="Phobius"/>
    </source>
</evidence>
<feature type="transmembrane region" description="Helical" evidence="1">
    <location>
        <begin position="21"/>
        <end position="39"/>
    </location>
</feature>
<keyword evidence="1" id="KW-1133">Transmembrane helix</keyword>
<evidence type="ECO:0000313" key="4">
    <source>
        <dbReference type="Proteomes" id="UP000187735"/>
    </source>
</evidence>
<proteinExistence type="predicted"/>
<reference evidence="3 4" key="1">
    <citation type="journal article" date="2016" name="Front. Microbiol.">
        <title>Fuerstia marisgermanicae gen. nov., sp. nov., an Unusual Member of the Phylum Planctomycetes from the German Wadden Sea.</title>
        <authorList>
            <person name="Kohn T."/>
            <person name="Heuer A."/>
            <person name="Jogler M."/>
            <person name="Vollmers J."/>
            <person name="Boedeker C."/>
            <person name="Bunk B."/>
            <person name="Rast P."/>
            <person name="Borchert D."/>
            <person name="Glockner I."/>
            <person name="Freese H.M."/>
            <person name="Klenk H.P."/>
            <person name="Overmann J."/>
            <person name="Kaster A.K."/>
            <person name="Rohde M."/>
            <person name="Wiegand S."/>
            <person name="Jogler C."/>
        </authorList>
    </citation>
    <scope>NUCLEOTIDE SEQUENCE [LARGE SCALE GENOMIC DNA]</scope>
    <source>
        <strain evidence="3 4">NH11</strain>
    </source>
</reference>
<keyword evidence="1" id="KW-0472">Membrane</keyword>
<keyword evidence="1" id="KW-0812">Transmembrane</keyword>
<dbReference type="OrthoDB" id="255848at2"/>
<evidence type="ECO:0000313" key="3">
    <source>
        <dbReference type="EMBL" id="APZ95438.1"/>
    </source>
</evidence>
<sequence>MNSAVLRPKMHRRRGFTIIELVVVISVIAVLVSLLVPAVQQARESSRRTKCQNNLRQVGIAIHGFHGTRKFLPPSRNYDHFTTWAFLILPHLEQFNLFESWDPELKYYYQPDEARLTNVPMYLCPSRRTGPILSTQYDDIQSPYETSPHVPGVVSDYACSAGYGPPGVWNWVTSNGAMIMGKATTDPPTVPDGNFAPPNARLKTWTSRTRLRNLKDGTSNTILVGEKHVRPSRYGIAHEDGSIYNGDHPGSFSRCGGPGYPIARTPTSRFNNNFGSSHLGVCNFLFADGAATSINVEVSTDVLGRLTARNDGKVVTRDSY</sequence>
<dbReference type="RefSeq" id="WP_077028550.1">
    <property type="nucleotide sequence ID" value="NZ_CP017641.1"/>
</dbReference>
<name>A0A1P8WN21_9PLAN</name>
<dbReference type="KEGG" id="fmr:Fuma_05096"/>
<dbReference type="Pfam" id="PF07596">
    <property type="entry name" value="SBP_bac_10"/>
    <property type="match status" value="1"/>
</dbReference>
<organism evidence="3 4">
    <name type="scientific">Fuerstiella marisgermanici</name>
    <dbReference type="NCBI Taxonomy" id="1891926"/>
    <lineage>
        <taxon>Bacteria</taxon>
        <taxon>Pseudomonadati</taxon>
        <taxon>Planctomycetota</taxon>
        <taxon>Planctomycetia</taxon>
        <taxon>Planctomycetales</taxon>
        <taxon>Planctomycetaceae</taxon>
        <taxon>Fuerstiella</taxon>
    </lineage>
</organism>
<dbReference type="NCBIfam" id="TIGR04294">
    <property type="entry name" value="pre_pil_HX9DG"/>
    <property type="match status" value="1"/>
</dbReference>
<feature type="domain" description="DUF1559" evidence="2">
    <location>
        <begin position="40"/>
        <end position="294"/>
    </location>
</feature>